<feature type="compositionally biased region" description="Basic and acidic residues" evidence="1">
    <location>
        <begin position="158"/>
        <end position="167"/>
    </location>
</feature>
<evidence type="ECO:0000313" key="3">
    <source>
        <dbReference type="Ensembl" id="ENSPSIP00000001407.1"/>
    </source>
</evidence>
<evidence type="ECO:0000259" key="2">
    <source>
        <dbReference type="Pfam" id="PF02093"/>
    </source>
</evidence>
<dbReference type="GeneTree" id="ENSGT00960000187055"/>
<dbReference type="EMBL" id="AGCU01044655">
    <property type="status" value="NOT_ANNOTATED_CDS"/>
    <property type="molecule type" value="Genomic_DNA"/>
</dbReference>
<dbReference type="InterPro" id="IPR003036">
    <property type="entry name" value="Gag_P30"/>
</dbReference>
<dbReference type="Gene3D" id="1.10.375.10">
    <property type="entry name" value="Human Immunodeficiency Virus Type 1 Capsid Protein"/>
    <property type="match status" value="1"/>
</dbReference>
<accession>K7F047</accession>
<dbReference type="InterPro" id="IPR008919">
    <property type="entry name" value="Retrov_capsid_N"/>
</dbReference>
<dbReference type="Proteomes" id="UP000007267">
    <property type="component" value="Unassembled WGS sequence"/>
</dbReference>
<dbReference type="AlphaFoldDB" id="K7F047"/>
<dbReference type="STRING" id="13735.ENSPSIP00000001407"/>
<dbReference type="eggNOG" id="KOG0017">
    <property type="taxonomic scope" value="Eukaryota"/>
</dbReference>
<dbReference type="GO" id="GO:0019068">
    <property type="term" value="P:virion assembly"/>
    <property type="evidence" value="ECO:0007669"/>
    <property type="project" value="InterPro"/>
</dbReference>
<dbReference type="OMA" id="CNILMRT"/>
<proteinExistence type="predicted"/>
<reference evidence="3" key="3">
    <citation type="submission" date="2025-08" db="UniProtKB">
        <authorList>
            <consortium name="Ensembl"/>
        </authorList>
    </citation>
    <scope>IDENTIFICATION</scope>
</reference>
<dbReference type="Ensembl" id="ENSPSIT00000001411.1">
    <property type="protein sequence ID" value="ENSPSIP00000001407.1"/>
    <property type="gene ID" value="ENSPSIG00000001411.1"/>
</dbReference>
<dbReference type="Pfam" id="PF02093">
    <property type="entry name" value="Gag_p30"/>
    <property type="match status" value="1"/>
</dbReference>
<evidence type="ECO:0000313" key="4">
    <source>
        <dbReference type="Proteomes" id="UP000007267"/>
    </source>
</evidence>
<dbReference type="InterPro" id="IPR050462">
    <property type="entry name" value="Retroviral_Gag-Pol_poly"/>
</dbReference>
<feature type="domain" description="Core shell protein Gag P30" evidence="2">
    <location>
        <begin position="99"/>
        <end position="296"/>
    </location>
</feature>
<evidence type="ECO:0000256" key="1">
    <source>
        <dbReference type="SAM" id="MobiDB-lite"/>
    </source>
</evidence>
<protein>
    <recommendedName>
        <fullName evidence="2">Core shell protein Gag P30 domain-containing protein</fullName>
    </recommendedName>
</protein>
<name>K7F047_PELSI</name>
<organism evidence="3 4">
    <name type="scientific">Pelodiscus sinensis</name>
    <name type="common">Chinese softshell turtle</name>
    <name type="synonym">Trionyx sinensis</name>
    <dbReference type="NCBI Taxonomy" id="13735"/>
    <lineage>
        <taxon>Eukaryota</taxon>
        <taxon>Metazoa</taxon>
        <taxon>Chordata</taxon>
        <taxon>Craniata</taxon>
        <taxon>Vertebrata</taxon>
        <taxon>Euteleostomi</taxon>
        <taxon>Archelosauria</taxon>
        <taxon>Testudinata</taxon>
        <taxon>Testudines</taxon>
        <taxon>Cryptodira</taxon>
        <taxon>Trionychia</taxon>
        <taxon>Trionychidae</taxon>
        <taxon>Pelodiscus</taxon>
    </lineage>
</organism>
<sequence>MALRNRIDILQQCNLTPSGTVVTDVSPLSAPTAVMADSVSPSASAPPLYKEQVPQVPEVAPSVGFYPLITETVVARQGAEGRQATTMHVYTHVPFNPVDLAAFKVQAGEFSTNPSRFISVFKGCLASHKPDWDDCNILMRTLLSEVEQNQVIAKAREKAQRRHERDPQNLPEPADMVPLADPRWNPNDPLQYTRLTSYKELLLHGLRHSAVRHNNWAKPYELIQEQKESLVAFLQRIRDAIRQNTNTNPNDRVTEAIIKGIFTSRSAPDIKRKLQKKEDLMGMSMAQILETANRAYSLREGEKEKKQVKMMVAAVQAGARGRL</sequence>
<reference evidence="4" key="2">
    <citation type="journal article" date="2013" name="Nat. Genet.">
        <title>The draft genomes of soft-shell turtle and green sea turtle yield insights into the development and evolution of the turtle-specific body plan.</title>
        <authorList>
            <person name="Wang Z."/>
            <person name="Pascual-Anaya J."/>
            <person name="Zadissa A."/>
            <person name="Li W."/>
            <person name="Niimura Y."/>
            <person name="Huang Z."/>
            <person name="Li C."/>
            <person name="White S."/>
            <person name="Xiong Z."/>
            <person name="Fang D."/>
            <person name="Wang B."/>
            <person name="Ming Y."/>
            <person name="Chen Y."/>
            <person name="Zheng Y."/>
            <person name="Kuraku S."/>
            <person name="Pignatelli M."/>
            <person name="Herrero J."/>
            <person name="Beal K."/>
            <person name="Nozawa M."/>
            <person name="Li Q."/>
            <person name="Wang J."/>
            <person name="Zhang H."/>
            <person name="Yu L."/>
            <person name="Shigenobu S."/>
            <person name="Wang J."/>
            <person name="Liu J."/>
            <person name="Flicek P."/>
            <person name="Searle S."/>
            <person name="Wang J."/>
            <person name="Kuratani S."/>
            <person name="Yin Y."/>
            <person name="Aken B."/>
            <person name="Zhang G."/>
            <person name="Irie N."/>
        </authorList>
    </citation>
    <scope>NUCLEOTIDE SEQUENCE [LARGE SCALE GENOMIC DNA]</scope>
    <source>
        <strain evidence="4">Daiwa-1</strain>
    </source>
</reference>
<dbReference type="PANTHER" id="PTHR33166">
    <property type="entry name" value="GAG_P30 DOMAIN-CONTAINING PROTEIN"/>
    <property type="match status" value="1"/>
</dbReference>
<keyword evidence="4" id="KW-1185">Reference proteome</keyword>
<dbReference type="SUPFAM" id="SSF47943">
    <property type="entry name" value="Retrovirus capsid protein, N-terminal core domain"/>
    <property type="match status" value="1"/>
</dbReference>
<reference evidence="4" key="1">
    <citation type="submission" date="2011-10" db="EMBL/GenBank/DDBJ databases">
        <authorList>
            <consortium name="Soft-shell Turtle Genome Consortium"/>
        </authorList>
    </citation>
    <scope>NUCLEOTIDE SEQUENCE [LARGE SCALE GENOMIC DNA]</scope>
    <source>
        <strain evidence="4">Daiwa-1</strain>
    </source>
</reference>
<feature type="region of interest" description="Disordered" evidence="1">
    <location>
        <begin position="158"/>
        <end position="183"/>
    </location>
</feature>
<reference evidence="3" key="4">
    <citation type="submission" date="2025-09" db="UniProtKB">
        <authorList>
            <consortium name="Ensembl"/>
        </authorList>
    </citation>
    <scope>IDENTIFICATION</scope>
</reference>
<dbReference type="HOGENOM" id="CLU_860416_0_0_1"/>